<dbReference type="SUPFAM" id="SSF52540">
    <property type="entry name" value="P-loop containing nucleoside triphosphate hydrolases"/>
    <property type="match status" value="1"/>
</dbReference>
<organism evidence="3 4">
    <name type="scientific">Catenulispora acidiphila (strain DSM 44928 / JCM 14897 / NBRC 102108 / NRRL B-24433 / ID139908)</name>
    <dbReference type="NCBI Taxonomy" id="479433"/>
    <lineage>
        <taxon>Bacteria</taxon>
        <taxon>Bacillati</taxon>
        <taxon>Actinomycetota</taxon>
        <taxon>Actinomycetes</taxon>
        <taxon>Catenulisporales</taxon>
        <taxon>Catenulisporaceae</taxon>
        <taxon>Catenulispora</taxon>
    </lineage>
</organism>
<dbReference type="GO" id="GO:0043531">
    <property type="term" value="F:ADP binding"/>
    <property type="evidence" value="ECO:0007669"/>
    <property type="project" value="InterPro"/>
</dbReference>
<gene>
    <name evidence="3" type="ordered locus">Caci_8120</name>
</gene>
<accession>C7QIP3</accession>
<dbReference type="Pfam" id="PF13424">
    <property type="entry name" value="TPR_12"/>
    <property type="match status" value="2"/>
</dbReference>
<protein>
    <submittedName>
        <fullName evidence="3">NB-ARC domain protein</fullName>
    </submittedName>
</protein>
<dbReference type="InterPro" id="IPR027417">
    <property type="entry name" value="P-loop_NTPase"/>
</dbReference>
<dbReference type="EMBL" id="CP001700">
    <property type="protein sequence ID" value="ACU76943.1"/>
    <property type="molecule type" value="Genomic_DNA"/>
</dbReference>
<dbReference type="PANTHER" id="PTHR47691">
    <property type="entry name" value="REGULATOR-RELATED"/>
    <property type="match status" value="1"/>
</dbReference>
<dbReference type="AlphaFoldDB" id="C7QIP3"/>
<dbReference type="eggNOG" id="COG3903">
    <property type="taxonomic scope" value="Bacteria"/>
</dbReference>
<dbReference type="Pfam" id="PF13191">
    <property type="entry name" value="AAA_16"/>
    <property type="match status" value="1"/>
</dbReference>
<dbReference type="Gene3D" id="3.40.50.300">
    <property type="entry name" value="P-loop containing nucleotide triphosphate hydrolases"/>
    <property type="match status" value="1"/>
</dbReference>
<dbReference type="InterPro" id="IPR011990">
    <property type="entry name" value="TPR-like_helical_dom_sf"/>
</dbReference>
<keyword evidence="4" id="KW-1185">Reference proteome</keyword>
<dbReference type="Gene3D" id="1.10.8.430">
    <property type="entry name" value="Helical domain of apoptotic protease-activating factors"/>
    <property type="match status" value="1"/>
</dbReference>
<dbReference type="PANTHER" id="PTHR47691:SF3">
    <property type="entry name" value="HTH-TYPE TRANSCRIPTIONAL REGULATOR RV0890C-RELATED"/>
    <property type="match status" value="1"/>
</dbReference>
<dbReference type="InParanoid" id="C7QIP3"/>
<dbReference type="InterPro" id="IPR042197">
    <property type="entry name" value="Apaf_helical"/>
</dbReference>
<keyword evidence="1" id="KW-1133">Transmembrane helix</keyword>
<dbReference type="Gene3D" id="1.25.40.10">
    <property type="entry name" value="Tetratricopeptide repeat domain"/>
    <property type="match status" value="2"/>
</dbReference>
<dbReference type="Proteomes" id="UP000000851">
    <property type="component" value="Chromosome"/>
</dbReference>
<dbReference type="SMART" id="SM00028">
    <property type="entry name" value="TPR"/>
    <property type="match status" value="5"/>
</dbReference>
<dbReference type="KEGG" id="cai:Caci_8120"/>
<dbReference type="SUPFAM" id="SSF48452">
    <property type="entry name" value="TPR-like"/>
    <property type="match status" value="2"/>
</dbReference>
<evidence type="ECO:0000313" key="3">
    <source>
        <dbReference type="EMBL" id="ACU76943.1"/>
    </source>
</evidence>
<dbReference type="PRINTS" id="PR00364">
    <property type="entry name" value="DISEASERSIST"/>
</dbReference>
<dbReference type="InterPro" id="IPR041664">
    <property type="entry name" value="AAA_16"/>
</dbReference>
<dbReference type="InterPro" id="IPR019734">
    <property type="entry name" value="TPR_rpt"/>
</dbReference>
<dbReference type="HOGENOM" id="CLU_004665_2_1_11"/>
<dbReference type="STRING" id="479433.Caci_8120"/>
<sequence>MTDGIAQGREDGMPLGPRGRHRFFRWLNRPRRLVRLSAGQRRRFILVVGNTIVTSGAIILQVSARGNLVVWTLALIAVSLITGILAIGTEWLISEGAEKKASEDRRAGWPDSRVVDGAAPLSLELPPADEQFVGRRLQLDQLRDMLRRTANDGRGAPVLALYGMGGVGKTSLAVQFAEEVRSEYPGGVLHLSLSAGGTSGLDAPDPATALGRLLAALGVRAGEVPPEEEARRRLYFDRLVGRRVLVVLDDAKSAAQVRPLLARVRGCATVITSRRPLGLLEAVPFTVGGLDDDSLRELLIRHVGARRVEEEPDAARQIIRACGGLPLALRLVAARLAADGHRTLAELADRLSLDEFRSGDVRVRDAIEVSYAELSARSRQAFRLLTLFPSISLREWAPAPLLDIPVADALEVMEDLVEAQLLERAARGGSNGTEYRFHALVREYAEERLAAEETPEDQRVALARLGGAFLALAEYAEHLTDPTVPRHGRDGGALPSSAEHWHVDDPALLRYAEYGPTRWLLGDCRRLGRMVERTHEAELWDLCWELSVVLARVLETVYTVWNRWDDVLRNGLDAAARRGDRRAESIIQQGYGVLRHYQDRFDEAEQHFTIALRLCREIGHRPGEAYTLRWIGRGHYFAGRFAAAVHELEQALELSRALGNKLAEARVLRDLCEAYAGLRRFTDAEEAIRAALALFEGDAVDQGADWDVRQPAEAARARRDLGVLLNRRYKFAEAEQQLTSAVDTLTELGHWYWRASAVFDLAMLRLRQHRPIEAEALMWQSFDTFNDSGYRYWTAVVARRLAMLRLEQGRVEEAVELMMPVLETFQHLGLGLWESYTLRVLAWARREEGRLDVADQHLEDAAALAERYQDPWGLMRVHWMQASVWMAQGRTTDAVRLYRDAAATAARYEEPWQEAEILADLAKALRATGDRAAAARAEAEAKEAAASFEMQQAGTSRRMRRGWRRWRSRTMVRSRRRA</sequence>
<feature type="domain" description="Orc1-like AAA ATPase" evidence="2">
    <location>
        <begin position="131"/>
        <end position="254"/>
    </location>
</feature>
<proteinExistence type="predicted"/>
<feature type="transmembrane region" description="Helical" evidence="1">
    <location>
        <begin position="68"/>
        <end position="93"/>
    </location>
</feature>
<reference evidence="3 4" key="1">
    <citation type="journal article" date="2009" name="Stand. Genomic Sci.">
        <title>Complete genome sequence of Catenulispora acidiphila type strain (ID 139908).</title>
        <authorList>
            <person name="Copeland A."/>
            <person name="Lapidus A."/>
            <person name="Glavina Del Rio T."/>
            <person name="Nolan M."/>
            <person name="Lucas S."/>
            <person name="Chen F."/>
            <person name="Tice H."/>
            <person name="Cheng J.F."/>
            <person name="Bruce D."/>
            <person name="Goodwin L."/>
            <person name="Pitluck S."/>
            <person name="Mikhailova N."/>
            <person name="Pati A."/>
            <person name="Ivanova N."/>
            <person name="Mavromatis K."/>
            <person name="Chen A."/>
            <person name="Palaniappan K."/>
            <person name="Chain P."/>
            <person name="Land M."/>
            <person name="Hauser L."/>
            <person name="Chang Y.J."/>
            <person name="Jeffries C.D."/>
            <person name="Chertkov O."/>
            <person name="Brettin T."/>
            <person name="Detter J.C."/>
            <person name="Han C."/>
            <person name="Ali Z."/>
            <person name="Tindall B.J."/>
            <person name="Goker M."/>
            <person name="Bristow J."/>
            <person name="Eisen J.A."/>
            <person name="Markowitz V."/>
            <person name="Hugenholtz P."/>
            <person name="Kyrpides N.C."/>
            <person name="Klenk H.P."/>
        </authorList>
    </citation>
    <scope>NUCLEOTIDE SEQUENCE [LARGE SCALE GENOMIC DNA]</scope>
    <source>
        <strain evidence="4">DSM 44928 / JCM 14897 / NBRC 102108 / NRRL B-24433 / ID139908</strain>
    </source>
</reference>
<keyword evidence="1" id="KW-0812">Transmembrane</keyword>
<evidence type="ECO:0000256" key="1">
    <source>
        <dbReference type="SAM" id="Phobius"/>
    </source>
</evidence>
<evidence type="ECO:0000259" key="2">
    <source>
        <dbReference type="Pfam" id="PF13191"/>
    </source>
</evidence>
<evidence type="ECO:0000313" key="4">
    <source>
        <dbReference type="Proteomes" id="UP000000851"/>
    </source>
</evidence>
<keyword evidence="1" id="KW-0472">Membrane</keyword>
<name>C7QIP3_CATAD</name>